<feature type="chain" id="PRO_5020881113" evidence="1">
    <location>
        <begin position="26"/>
        <end position="335"/>
    </location>
</feature>
<reference evidence="2 3" key="1">
    <citation type="submission" date="2019-02" db="EMBL/GenBank/DDBJ databases">
        <title>Genomic Encyclopedia of Type Strains, Phase IV (KMG-IV): sequencing the most valuable type-strain genomes for metagenomic binning, comparative biology and taxonomic classification.</title>
        <authorList>
            <person name="Goeker M."/>
        </authorList>
    </citation>
    <scope>NUCLEOTIDE SEQUENCE [LARGE SCALE GENOMIC DNA]</scope>
    <source>
        <strain evidence="2 3">DSM 18116</strain>
    </source>
</reference>
<keyword evidence="2" id="KW-0449">Lipoprotein</keyword>
<feature type="signal peptide" evidence="1">
    <location>
        <begin position="1"/>
        <end position="25"/>
    </location>
</feature>
<keyword evidence="1" id="KW-0732">Signal</keyword>
<dbReference type="EMBL" id="SGXA01000001">
    <property type="protein sequence ID" value="RZS75715.1"/>
    <property type="molecule type" value="Genomic_DNA"/>
</dbReference>
<evidence type="ECO:0000313" key="2">
    <source>
        <dbReference type="EMBL" id="RZS75715.1"/>
    </source>
</evidence>
<evidence type="ECO:0000256" key="1">
    <source>
        <dbReference type="SAM" id="SignalP"/>
    </source>
</evidence>
<accession>A0A4Q7N407</accession>
<dbReference type="OrthoDB" id="9803535at2"/>
<dbReference type="Pfam" id="PF10043">
    <property type="entry name" value="DUF2279"/>
    <property type="match status" value="1"/>
</dbReference>
<gene>
    <name evidence="2" type="ORF">EV199_1588</name>
</gene>
<keyword evidence="3" id="KW-1185">Reference proteome</keyword>
<proteinExistence type="predicted"/>
<dbReference type="InterPro" id="IPR018736">
    <property type="entry name" value="DUF2279_periplasmic_lipo"/>
</dbReference>
<dbReference type="RefSeq" id="WP_130540059.1">
    <property type="nucleotide sequence ID" value="NZ_CP042431.1"/>
</dbReference>
<sequence length="335" mass="38598">MTQRRRRKPLLFIACLLLPLVHLHAQEVQVDLYQSGHSGDTVATSSLNTAPVRTVSQPRLWLVTGAHVGLWTGSFIALNKAWYEGYEKTHFHFFNDNKEWQQMDKAGHTWTAYQLSRVSTEAWHWTGLGRKKSAWLGAFSAVAYQSIIEIQDGYSAEWGFSWGDMAANAAGAAAYLAQDLAWNEQRIQIKLGYTAYDYSTQEMKNRRNQLFGKPLYERLLKDYNSQTYWVSFNINSFIPESRLPKWLNLAVGYNARGMLGGEENKWKGPDGNDYTYPQLERTRHFFLSPDIDLTRIRTNKKWLRSVLFVANMIKIPAPALELSNKGKFSAHVLYW</sequence>
<dbReference type="AlphaFoldDB" id="A0A4Q7N407"/>
<dbReference type="Proteomes" id="UP000293874">
    <property type="component" value="Unassembled WGS sequence"/>
</dbReference>
<evidence type="ECO:0000313" key="3">
    <source>
        <dbReference type="Proteomes" id="UP000293874"/>
    </source>
</evidence>
<comment type="caution">
    <text evidence="2">The sequence shown here is derived from an EMBL/GenBank/DDBJ whole genome shotgun (WGS) entry which is preliminary data.</text>
</comment>
<organism evidence="2 3">
    <name type="scientific">Pseudobacter ginsenosidimutans</name>
    <dbReference type="NCBI Taxonomy" id="661488"/>
    <lineage>
        <taxon>Bacteria</taxon>
        <taxon>Pseudomonadati</taxon>
        <taxon>Bacteroidota</taxon>
        <taxon>Chitinophagia</taxon>
        <taxon>Chitinophagales</taxon>
        <taxon>Chitinophagaceae</taxon>
        <taxon>Pseudobacter</taxon>
    </lineage>
</organism>
<protein>
    <submittedName>
        <fullName evidence="2">Putative lipoprotein DUF2279</fullName>
    </submittedName>
</protein>
<name>A0A4Q7N407_9BACT</name>